<sequence>MDYILSQTLTSYPFLSSPPLALARAASDSSFFLFQSEEATTELARAS</sequence>
<reference evidence="1" key="2">
    <citation type="journal article" date="2015" name="Data Brief">
        <title>Shoot transcriptome of the giant reed, Arundo donax.</title>
        <authorList>
            <person name="Barrero R.A."/>
            <person name="Guerrero F.D."/>
            <person name="Moolhuijzen P."/>
            <person name="Goolsby J.A."/>
            <person name="Tidwell J."/>
            <person name="Bellgard S.E."/>
            <person name="Bellgard M.I."/>
        </authorList>
    </citation>
    <scope>NUCLEOTIDE SEQUENCE</scope>
    <source>
        <tissue evidence="1">Shoot tissue taken approximately 20 cm above the soil surface</tissue>
    </source>
</reference>
<organism evidence="1">
    <name type="scientific">Arundo donax</name>
    <name type="common">Giant reed</name>
    <name type="synonym">Donax arundinaceus</name>
    <dbReference type="NCBI Taxonomy" id="35708"/>
    <lineage>
        <taxon>Eukaryota</taxon>
        <taxon>Viridiplantae</taxon>
        <taxon>Streptophyta</taxon>
        <taxon>Embryophyta</taxon>
        <taxon>Tracheophyta</taxon>
        <taxon>Spermatophyta</taxon>
        <taxon>Magnoliopsida</taxon>
        <taxon>Liliopsida</taxon>
        <taxon>Poales</taxon>
        <taxon>Poaceae</taxon>
        <taxon>PACMAD clade</taxon>
        <taxon>Arundinoideae</taxon>
        <taxon>Arundineae</taxon>
        <taxon>Arundo</taxon>
    </lineage>
</organism>
<accession>A0A0A9H9K0</accession>
<evidence type="ECO:0000313" key="1">
    <source>
        <dbReference type="EMBL" id="JAE33875.1"/>
    </source>
</evidence>
<reference evidence="1" key="1">
    <citation type="submission" date="2014-09" db="EMBL/GenBank/DDBJ databases">
        <authorList>
            <person name="Magalhaes I.L.F."/>
            <person name="Oliveira U."/>
            <person name="Santos F.R."/>
            <person name="Vidigal T.H.D.A."/>
            <person name="Brescovit A.D."/>
            <person name="Santos A.J."/>
        </authorList>
    </citation>
    <scope>NUCLEOTIDE SEQUENCE</scope>
    <source>
        <tissue evidence="1">Shoot tissue taken approximately 20 cm above the soil surface</tissue>
    </source>
</reference>
<proteinExistence type="predicted"/>
<protein>
    <submittedName>
        <fullName evidence="1">Uncharacterized protein</fullName>
    </submittedName>
</protein>
<dbReference type="EMBL" id="GBRH01164021">
    <property type="protein sequence ID" value="JAE33875.1"/>
    <property type="molecule type" value="Transcribed_RNA"/>
</dbReference>
<dbReference type="AlphaFoldDB" id="A0A0A9H9K0"/>
<name>A0A0A9H9K0_ARUDO</name>